<protein>
    <submittedName>
        <fullName evidence="1">Uncharacterized protein</fullName>
    </submittedName>
</protein>
<organism evidence="1 2">
    <name type="scientific">Marinobacterium aestuarii</name>
    <dbReference type="NCBI Taxonomy" id="1821621"/>
    <lineage>
        <taxon>Bacteria</taxon>
        <taxon>Pseudomonadati</taxon>
        <taxon>Pseudomonadota</taxon>
        <taxon>Gammaproteobacteria</taxon>
        <taxon>Oceanospirillales</taxon>
        <taxon>Oceanospirillaceae</taxon>
        <taxon>Marinobacterium</taxon>
    </lineage>
</organism>
<accession>A0A1A9F0H5</accession>
<reference evidence="2" key="1">
    <citation type="submission" date="2016-05" db="EMBL/GenBank/DDBJ databases">
        <authorList>
            <person name="Baek K."/>
            <person name="Yang S.-J."/>
        </authorList>
    </citation>
    <scope>NUCLEOTIDE SEQUENCE [LARGE SCALE GENOMIC DNA]</scope>
    <source>
        <strain evidence="2">ST58-10</strain>
    </source>
</reference>
<name>A0A1A9F0H5_9GAMM</name>
<evidence type="ECO:0000313" key="2">
    <source>
        <dbReference type="Proteomes" id="UP000078070"/>
    </source>
</evidence>
<evidence type="ECO:0000313" key="1">
    <source>
        <dbReference type="EMBL" id="ANG63378.1"/>
    </source>
</evidence>
<gene>
    <name evidence="1" type="ORF">A8C75_13470</name>
</gene>
<dbReference type="STRING" id="1821621.A8C75_13470"/>
<dbReference type="EMBL" id="CP015839">
    <property type="protein sequence ID" value="ANG63378.1"/>
    <property type="molecule type" value="Genomic_DNA"/>
</dbReference>
<dbReference type="KEGG" id="mars:A8C75_13470"/>
<reference evidence="1 2" key="2">
    <citation type="journal article" date="2018" name="Int. J. Syst. Evol. Microbiol.">
        <title>Marinobacterium aestuarii sp. nov., a benzene-degrading marine bacterium isolated from estuary sediment.</title>
        <authorList>
            <person name="Bae S.S."/>
            <person name="Jung J."/>
            <person name="Chung D."/>
            <person name="Baek K."/>
        </authorList>
    </citation>
    <scope>NUCLEOTIDE SEQUENCE [LARGE SCALE GENOMIC DNA]</scope>
    <source>
        <strain evidence="1 2">ST58-10</strain>
    </source>
</reference>
<dbReference type="Proteomes" id="UP000078070">
    <property type="component" value="Chromosome"/>
</dbReference>
<keyword evidence="2" id="KW-1185">Reference proteome</keyword>
<dbReference type="AlphaFoldDB" id="A0A1A9F0H5"/>
<sequence>MTSPWPPAAKGTMTLMGLAGKLSAQEDIGVNADKPRVMQASARDSCFIIVDLRVLLLERDLFARVLTWSYCTICACIIKMIKLLATISI</sequence>
<proteinExistence type="predicted"/>